<evidence type="ECO:0000313" key="3">
    <source>
        <dbReference type="Proteomes" id="UP001597214"/>
    </source>
</evidence>
<accession>A0ABW4LIT0</accession>
<dbReference type="InterPro" id="IPR046348">
    <property type="entry name" value="SIS_dom_sf"/>
</dbReference>
<dbReference type="InterPro" id="IPR019676">
    <property type="entry name" value="DUF2529"/>
</dbReference>
<dbReference type="Pfam" id="PF10740">
    <property type="entry name" value="DUF2529"/>
    <property type="match status" value="1"/>
</dbReference>
<dbReference type="EMBL" id="JBHUEM010000001">
    <property type="protein sequence ID" value="MFD1735149.1"/>
    <property type="molecule type" value="Genomic_DNA"/>
</dbReference>
<organism evidence="2 3">
    <name type="scientific">Bacillus salitolerans</name>
    <dbReference type="NCBI Taxonomy" id="1437434"/>
    <lineage>
        <taxon>Bacteria</taxon>
        <taxon>Bacillati</taxon>
        <taxon>Bacillota</taxon>
        <taxon>Bacilli</taxon>
        <taxon>Bacillales</taxon>
        <taxon>Bacillaceae</taxon>
        <taxon>Bacillus</taxon>
    </lineage>
</organism>
<sequence length="173" mass="19198">MLKIFSTQLQGIFKKIEETEDFHFEEGARLLAQAVVSDGTVYVHGFDELKAVELTATIGPERLKSSKSLFENGKMNQIEDIDRILIVTRSSNDVEAIELAKDLSNRGLSVVAISNVVENGELASIVDVHINSHLVKALIPDDEGNRYGYPTSIVALYAYYGLLFTIEEIASEY</sequence>
<dbReference type="Proteomes" id="UP001597214">
    <property type="component" value="Unassembled WGS sequence"/>
</dbReference>
<evidence type="ECO:0000259" key="1">
    <source>
        <dbReference type="Pfam" id="PF10740"/>
    </source>
</evidence>
<feature type="domain" description="DUF2529" evidence="1">
    <location>
        <begin position="1"/>
        <end position="169"/>
    </location>
</feature>
<name>A0ABW4LIT0_9BACI</name>
<evidence type="ECO:0000313" key="2">
    <source>
        <dbReference type="EMBL" id="MFD1735149.1"/>
    </source>
</evidence>
<dbReference type="SUPFAM" id="SSF53697">
    <property type="entry name" value="SIS domain"/>
    <property type="match status" value="1"/>
</dbReference>
<comment type="caution">
    <text evidence="2">The sequence shown here is derived from an EMBL/GenBank/DDBJ whole genome shotgun (WGS) entry which is preliminary data.</text>
</comment>
<reference evidence="3" key="1">
    <citation type="journal article" date="2019" name="Int. J. Syst. Evol. Microbiol.">
        <title>The Global Catalogue of Microorganisms (GCM) 10K type strain sequencing project: providing services to taxonomists for standard genome sequencing and annotation.</title>
        <authorList>
            <consortium name="The Broad Institute Genomics Platform"/>
            <consortium name="The Broad Institute Genome Sequencing Center for Infectious Disease"/>
            <person name="Wu L."/>
            <person name="Ma J."/>
        </authorList>
    </citation>
    <scope>NUCLEOTIDE SEQUENCE [LARGE SCALE GENOMIC DNA]</scope>
    <source>
        <strain evidence="3">CCUG 49339</strain>
    </source>
</reference>
<protein>
    <submittedName>
        <fullName evidence="2">DUF2529 domain-containing protein</fullName>
    </submittedName>
</protein>
<dbReference type="Gene3D" id="3.40.50.10490">
    <property type="entry name" value="Glucose-6-phosphate isomerase like protein, domain 1"/>
    <property type="match status" value="1"/>
</dbReference>
<proteinExistence type="predicted"/>
<dbReference type="RefSeq" id="WP_377926237.1">
    <property type="nucleotide sequence ID" value="NZ_JBHUEM010000001.1"/>
</dbReference>
<gene>
    <name evidence="2" type="ORF">ACFSCX_01100</name>
</gene>
<keyword evidence="3" id="KW-1185">Reference proteome</keyword>